<feature type="region of interest" description="Disordered" evidence="8">
    <location>
        <begin position="396"/>
        <end position="420"/>
    </location>
</feature>
<feature type="region of interest" description="Disordered" evidence="8">
    <location>
        <begin position="1"/>
        <end position="25"/>
    </location>
</feature>
<evidence type="ECO:0000313" key="11">
    <source>
        <dbReference type="EMBL" id="BCT75968.1"/>
    </source>
</evidence>
<feature type="compositionally biased region" description="Low complexity" evidence="8">
    <location>
        <begin position="406"/>
        <end position="416"/>
    </location>
</feature>
<evidence type="ECO:0000256" key="1">
    <source>
        <dbReference type="ARBA" id="ARBA00012513"/>
    </source>
</evidence>
<dbReference type="PANTHER" id="PTHR43289:SF6">
    <property type="entry name" value="SERINE_THREONINE-PROTEIN KINASE NEKL-3"/>
    <property type="match status" value="1"/>
</dbReference>
<dbReference type="Proteomes" id="UP001319861">
    <property type="component" value="Chromosome"/>
</dbReference>
<reference evidence="11 12" key="1">
    <citation type="journal article" date="2021" name="J. Biosci. Bioeng.">
        <title>Identification and characterization of a chc gene cluster responsible for the aromatization pathway of cyclohexanecarboxylate degradation in Sinomonas cyclohexanicum ATCC 51369.</title>
        <authorList>
            <person name="Yamamoto T."/>
            <person name="Hasegawa Y."/>
            <person name="Lau P.C.K."/>
            <person name="Iwaki H."/>
        </authorList>
    </citation>
    <scope>NUCLEOTIDE SEQUENCE [LARGE SCALE GENOMIC DNA]</scope>
    <source>
        <strain evidence="11 12">ATCC 51369</strain>
    </source>
</reference>
<keyword evidence="9" id="KW-1133">Transmembrane helix</keyword>
<dbReference type="Gene3D" id="1.10.510.10">
    <property type="entry name" value="Transferase(Phosphotransferase) domain 1"/>
    <property type="match status" value="1"/>
</dbReference>
<keyword evidence="3" id="KW-0808">Transferase</keyword>
<dbReference type="PANTHER" id="PTHR43289">
    <property type="entry name" value="MITOGEN-ACTIVATED PROTEIN KINASE KINASE KINASE 20-RELATED"/>
    <property type="match status" value="1"/>
</dbReference>
<proteinExistence type="predicted"/>
<feature type="region of interest" description="Disordered" evidence="8">
    <location>
        <begin position="319"/>
        <end position="360"/>
    </location>
</feature>
<dbReference type="InterPro" id="IPR000719">
    <property type="entry name" value="Prot_kinase_dom"/>
</dbReference>
<evidence type="ECO:0000313" key="12">
    <source>
        <dbReference type="Proteomes" id="UP001319861"/>
    </source>
</evidence>
<feature type="binding site" evidence="7">
    <location>
        <position position="51"/>
    </location>
    <ligand>
        <name>ATP</name>
        <dbReference type="ChEBI" id="CHEBI:30616"/>
    </ligand>
</feature>
<sequence length="568" mass="57369">MDALSHPQPDAQRGPRPALPGYEAVRPIGAGGTGTVWLLRDSGTGRQCAAKLILAPSGASPDHASEALERARKEVRIAQARPHDHILPVHGALPAEVSGTPAVAILADYAPGGSLGRLLQARGRLPIGECVTVVAPIAQALAVLHADGTAHGDVSPGNILFTVEGKPLLADFGLGRMVGDAAGDGGGTPGFHAPHAAVAPATASVRHAAEPGGAGALRPAALAAAGDVFSLGAVAWFALTGAPPARTEARPPLPLIIEDVPAELAAAIEAALREDPRQRPSAEELARSVLRSARPAQVDLSSSVDASVLPELLTRRQEPAAGRGRLLGSGRRRSNVPRGAQALGRGPRGQRGRPREGRPRTWLAWSGAGVLAVVTVLAAAWWIGSLGGTTGHVAGSGHGAARPQGSSTSDSAATADGPLGWAALPEGLRRSAESADPVQAVQALSEIRARAIAAQDRGLLSAVNAPGSAAGSTDEALLDQLAADGQRLEGFSARVLSAVLEEQSAAGGQGAAGAETAVVRARIVTSGYAVKDSTGATVGERPAGLDQELRVLLQRGAHGWKVASIAAA</sequence>
<accession>A0ABN6FJE2</accession>
<evidence type="ECO:0000256" key="9">
    <source>
        <dbReference type="SAM" id="Phobius"/>
    </source>
</evidence>
<dbReference type="RefSeq" id="WP_229232634.1">
    <property type="nucleotide sequence ID" value="NZ_AP024525.1"/>
</dbReference>
<name>A0ABN6FJE2_SINCY</name>
<evidence type="ECO:0000259" key="10">
    <source>
        <dbReference type="PROSITE" id="PS50011"/>
    </source>
</evidence>
<dbReference type="InterPro" id="IPR017441">
    <property type="entry name" value="Protein_kinase_ATP_BS"/>
</dbReference>
<dbReference type="Pfam" id="PF00069">
    <property type="entry name" value="Pkinase"/>
    <property type="match status" value="1"/>
</dbReference>
<dbReference type="SUPFAM" id="SSF56112">
    <property type="entry name" value="Protein kinase-like (PK-like)"/>
    <property type="match status" value="1"/>
</dbReference>
<keyword evidence="9" id="KW-0472">Membrane</keyword>
<evidence type="ECO:0000256" key="6">
    <source>
        <dbReference type="ARBA" id="ARBA00022840"/>
    </source>
</evidence>
<gene>
    <name evidence="11" type="ORF">SCMU_18100</name>
</gene>
<keyword evidence="12" id="KW-1185">Reference proteome</keyword>
<evidence type="ECO:0000256" key="4">
    <source>
        <dbReference type="ARBA" id="ARBA00022741"/>
    </source>
</evidence>
<dbReference type="EC" id="2.7.11.1" evidence="1"/>
<dbReference type="Gene3D" id="3.30.200.20">
    <property type="entry name" value="Phosphorylase Kinase, domain 1"/>
    <property type="match status" value="1"/>
</dbReference>
<evidence type="ECO:0000256" key="5">
    <source>
        <dbReference type="ARBA" id="ARBA00022777"/>
    </source>
</evidence>
<evidence type="ECO:0000256" key="7">
    <source>
        <dbReference type="PROSITE-ProRule" id="PRU10141"/>
    </source>
</evidence>
<organism evidence="11 12">
    <name type="scientific">Sinomonas cyclohexanicum</name>
    <name type="common">Corynebacterium cyclohexanicum</name>
    <dbReference type="NCBI Taxonomy" id="322009"/>
    <lineage>
        <taxon>Bacteria</taxon>
        <taxon>Bacillati</taxon>
        <taxon>Actinomycetota</taxon>
        <taxon>Actinomycetes</taxon>
        <taxon>Micrococcales</taxon>
        <taxon>Micrococcaceae</taxon>
        <taxon>Sinomonas</taxon>
    </lineage>
</organism>
<evidence type="ECO:0000256" key="8">
    <source>
        <dbReference type="SAM" id="MobiDB-lite"/>
    </source>
</evidence>
<dbReference type="PROSITE" id="PS50011">
    <property type="entry name" value="PROTEIN_KINASE_DOM"/>
    <property type="match status" value="1"/>
</dbReference>
<keyword evidence="6 7" id="KW-0067">ATP-binding</keyword>
<evidence type="ECO:0000256" key="2">
    <source>
        <dbReference type="ARBA" id="ARBA00022527"/>
    </source>
</evidence>
<dbReference type="CDD" id="cd14014">
    <property type="entry name" value="STKc_PknB_like"/>
    <property type="match status" value="1"/>
</dbReference>
<feature type="domain" description="Protein kinase" evidence="10">
    <location>
        <begin position="22"/>
        <end position="290"/>
    </location>
</feature>
<dbReference type="EMBL" id="AP024525">
    <property type="protein sequence ID" value="BCT75968.1"/>
    <property type="molecule type" value="Genomic_DNA"/>
</dbReference>
<dbReference type="InterPro" id="IPR011009">
    <property type="entry name" value="Kinase-like_dom_sf"/>
</dbReference>
<keyword evidence="2" id="KW-0723">Serine/threonine-protein kinase</keyword>
<feature type="transmembrane region" description="Helical" evidence="9">
    <location>
        <begin position="362"/>
        <end position="383"/>
    </location>
</feature>
<evidence type="ECO:0000256" key="3">
    <source>
        <dbReference type="ARBA" id="ARBA00022679"/>
    </source>
</evidence>
<keyword evidence="4 7" id="KW-0547">Nucleotide-binding</keyword>
<keyword evidence="5" id="KW-0418">Kinase</keyword>
<keyword evidence="9" id="KW-0812">Transmembrane</keyword>
<dbReference type="PROSITE" id="PS00107">
    <property type="entry name" value="PROTEIN_KINASE_ATP"/>
    <property type="match status" value="1"/>
</dbReference>
<protein>
    <recommendedName>
        <fullName evidence="1">non-specific serine/threonine protein kinase</fullName>
        <ecNumber evidence="1">2.7.11.1</ecNumber>
    </recommendedName>
</protein>